<dbReference type="AlphaFoldDB" id="A0AAE0GNA8"/>
<organism evidence="2 3">
    <name type="scientific">Cymbomonas tetramitiformis</name>
    <dbReference type="NCBI Taxonomy" id="36881"/>
    <lineage>
        <taxon>Eukaryota</taxon>
        <taxon>Viridiplantae</taxon>
        <taxon>Chlorophyta</taxon>
        <taxon>Pyramimonadophyceae</taxon>
        <taxon>Pyramimonadales</taxon>
        <taxon>Pyramimonadaceae</taxon>
        <taxon>Cymbomonas</taxon>
    </lineage>
</organism>
<reference evidence="2 3" key="1">
    <citation type="journal article" date="2015" name="Genome Biol. Evol.">
        <title>Comparative Genomics of a Bacterivorous Green Alga Reveals Evolutionary Causalities and Consequences of Phago-Mixotrophic Mode of Nutrition.</title>
        <authorList>
            <person name="Burns J.A."/>
            <person name="Paasch A."/>
            <person name="Narechania A."/>
            <person name="Kim E."/>
        </authorList>
    </citation>
    <scope>NUCLEOTIDE SEQUENCE [LARGE SCALE GENOMIC DNA]</scope>
    <source>
        <strain evidence="2 3">PLY_AMNH</strain>
    </source>
</reference>
<sequence>MFNRESVSGAVMRPGGHPAGAGAVMRPGGHPAGAGAVMRPGGHPAGAGAVMRPGGHPAGAGAVRGTQTGRQHFLGPALWAASVVWRAAGSSQKTRVGPASACVALSMTPERCGNLLATSPPSGSAAAQGEGQATGGLPQAWELP</sequence>
<feature type="region of interest" description="Disordered" evidence="1">
    <location>
        <begin position="41"/>
        <end position="66"/>
    </location>
</feature>
<comment type="caution">
    <text evidence="2">The sequence shown here is derived from an EMBL/GenBank/DDBJ whole genome shotgun (WGS) entry which is preliminary data.</text>
</comment>
<evidence type="ECO:0000256" key="1">
    <source>
        <dbReference type="SAM" id="MobiDB-lite"/>
    </source>
</evidence>
<protein>
    <submittedName>
        <fullName evidence="2">Uncharacterized protein</fullName>
    </submittedName>
</protein>
<feature type="region of interest" description="Disordered" evidence="1">
    <location>
        <begin position="1"/>
        <end position="21"/>
    </location>
</feature>
<feature type="compositionally biased region" description="Low complexity" evidence="1">
    <location>
        <begin position="117"/>
        <end position="131"/>
    </location>
</feature>
<keyword evidence="3" id="KW-1185">Reference proteome</keyword>
<evidence type="ECO:0000313" key="2">
    <source>
        <dbReference type="EMBL" id="KAK3281324.1"/>
    </source>
</evidence>
<accession>A0AAE0GNA8</accession>
<dbReference type="EMBL" id="LGRX02003885">
    <property type="protein sequence ID" value="KAK3281324.1"/>
    <property type="molecule type" value="Genomic_DNA"/>
</dbReference>
<dbReference type="Proteomes" id="UP001190700">
    <property type="component" value="Unassembled WGS sequence"/>
</dbReference>
<gene>
    <name evidence="2" type="ORF">CYMTET_10879</name>
</gene>
<proteinExistence type="predicted"/>
<evidence type="ECO:0000313" key="3">
    <source>
        <dbReference type="Proteomes" id="UP001190700"/>
    </source>
</evidence>
<name>A0AAE0GNA8_9CHLO</name>
<feature type="region of interest" description="Disordered" evidence="1">
    <location>
        <begin position="116"/>
        <end position="144"/>
    </location>
</feature>